<keyword evidence="1" id="KW-0472">Membrane</keyword>
<evidence type="ECO:0000256" key="1">
    <source>
        <dbReference type="SAM" id="Phobius"/>
    </source>
</evidence>
<accession>A0AAV3PV85</accession>
<dbReference type="Proteomes" id="UP001454036">
    <property type="component" value="Unassembled WGS sequence"/>
</dbReference>
<reference evidence="2 3" key="1">
    <citation type="submission" date="2024-01" db="EMBL/GenBank/DDBJ databases">
        <title>The complete chloroplast genome sequence of Lithospermum erythrorhizon: insights into the phylogenetic relationship among Boraginaceae species and the maternal lineages of purple gromwells.</title>
        <authorList>
            <person name="Okada T."/>
            <person name="Watanabe K."/>
        </authorList>
    </citation>
    <scope>NUCLEOTIDE SEQUENCE [LARGE SCALE GENOMIC DNA]</scope>
</reference>
<dbReference type="AlphaFoldDB" id="A0AAV3PV85"/>
<sequence length="91" mass="10772">MALIVYNVSGLRQLYASIILYMACLYVTFIRTMYASKDYISFWFQRPQFFNPMVTANHYFLDQLQNNESPRVPDCSFSLDPNIIFFEEFGV</sequence>
<feature type="transmembrane region" description="Helical" evidence="1">
    <location>
        <begin position="14"/>
        <end position="34"/>
    </location>
</feature>
<dbReference type="EMBL" id="BAABME010002695">
    <property type="protein sequence ID" value="GAA0155719.1"/>
    <property type="molecule type" value="Genomic_DNA"/>
</dbReference>
<keyword evidence="1" id="KW-0812">Transmembrane</keyword>
<organism evidence="2 3">
    <name type="scientific">Lithospermum erythrorhizon</name>
    <name type="common">Purple gromwell</name>
    <name type="synonym">Lithospermum officinale var. erythrorhizon</name>
    <dbReference type="NCBI Taxonomy" id="34254"/>
    <lineage>
        <taxon>Eukaryota</taxon>
        <taxon>Viridiplantae</taxon>
        <taxon>Streptophyta</taxon>
        <taxon>Embryophyta</taxon>
        <taxon>Tracheophyta</taxon>
        <taxon>Spermatophyta</taxon>
        <taxon>Magnoliopsida</taxon>
        <taxon>eudicotyledons</taxon>
        <taxon>Gunneridae</taxon>
        <taxon>Pentapetalae</taxon>
        <taxon>asterids</taxon>
        <taxon>lamiids</taxon>
        <taxon>Boraginales</taxon>
        <taxon>Boraginaceae</taxon>
        <taxon>Boraginoideae</taxon>
        <taxon>Lithospermeae</taxon>
        <taxon>Lithospermum</taxon>
    </lineage>
</organism>
<protein>
    <submittedName>
        <fullName evidence="2">Uncharacterized protein</fullName>
    </submittedName>
</protein>
<comment type="caution">
    <text evidence="2">The sequence shown here is derived from an EMBL/GenBank/DDBJ whole genome shotgun (WGS) entry which is preliminary data.</text>
</comment>
<gene>
    <name evidence="2" type="ORF">LIER_13387</name>
</gene>
<evidence type="ECO:0000313" key="2">
    <source>
        <dbReference type="EMBL" id="GAA0155719.1"/>
    </source>
</evidence>
<proteinExistence type="predicted"/>
<keyword evidence="3" id="KW-1185">Reference proteome</keyword>
<keyword evidence="1" id="KW-1133">Transmembrane helix</keyword>
<evidence type="ECO:0000313" key="3">
    <source>
        <dbReference type="Proteomes" id="UP001454036"/>
    </source>
</evidence>
<name>A0AAV3PV85_LITER</name>